<sequence length="52" mass="6312">MKINMNKTIKIKLTNRGKMILFEYWEKSFKKHNLEDVIEWVNTNIESTKVIL</sequence>
<dbReference type="EMBL" id="KJ776584">
    <property type="protein sequence ID" value="AIW54982.1"/>
    <property type="molecule type" value="Genomic_DNA"/>
</dbReference>
<accession>A0A0A0V0I4</accession>
<organism evidence="2">
    <name type="scientific">Clostridium botulinum</name>
    <dbReference type="NCBI Taxonomy" id="1491"/>
    <lineage>
        <taxon>Bacteria</taxon>
        <taxon>Bacillati</taxon>
        <taxon>Bacillota</taxon>
        <taxon>Clostridia</taxon>
        <taxon>Eubacteriales</taxon>
        <taxon>Clostridiaceae</taxon>
        <taxon>Clostridium</taxon>
    </lineage>
</organism>
<geneLocation type="plasmid" evidence="2">
    <name>pKAPB3</name>
</geneLocation>
<geneLocation type="plasmid" evidence="1">
    <name>pKAPB2</name>
</geneLocation>
<evidence type="ECO:0000313" key="4">
    <source>
        <dbReference type="EMBL" id="AIW55037.1"/>
    </source>
</evidence>
<protein>
    <submittedName>
        <fullName evidence="4">30S ribosomal protein S1</fullName>
    </submittedName>
</protein>
<dbReference type="GO" id="GO:0005840">
    <property type="term" value="C:ribosome"/>
    <property type="evidence" value="ECO:0007669"/>
    <property type="project" value="UniProtKB-KW"/>
</dbReference>
<dbReference type="EMBL" id="KJ776579">
    <property type="protein sequence ID" value="AIW54678.1"/>
    <property type="molecule type" value="Genomic_DNA"/>
</dbReference>
<dbReference type="EMBL" id="KJ776585">
    <property type="protein sequence ID" value="AIW55037.1"/>
    <property type="molecule type" value="Genomic_DNA"/>
</dbReference>
<evidence type="ECO:0000313" key="1">
    <source>
        <dbReference type="EMBL" id="AIW54678.1"/>
    </source>
</evidence>
<evidence type="ECO:0000313" key="3">
    <source>
        <dbReference type="EMBL" id="AIW54982.1"/>
    </source>
</evidence>
<keyword evidence="4" id="KW-0687">Ribonucleoprotein</keyword>
<dbReference type="AlphaFoldDB" id="A0A0A0V0I4"/>
<name>A0A0A0V0I4_CLOBO</name>
<geneLocation type="plasmid" evidence="4">
    <name>pDB2</name>
</geneLocation>
<keyword evidence="2" id="KW-0614">Plasmid</keyword>
<keyword evidence="4" id="KW-0689">Ribosomal protein</keyword>
<reference evidence="2" key="1">
    <citation type="journal article" date="2014" name="Genome Biol. Evol.">
        <title>Three classes of plasmid (47-63 kb) carry the type B neurotoxin gene cluster of group II Clostridium botulinum.</title>
        <authorList>
            <person name="Carter A.T."/>
            <person name="Austin J.W."/>
            <person name="Weedmark K.A."/>
            <person name="Corbett C."/>
            <person name="Peck M.W."/>
        </authorList>
    </citation>
    <scope>NUCLEOTIDE SEQUENCE</scope>
    <source>
        <strain evidence="4">DB2</strain>
        <strain evidence="1">KapchunkaB2</strain>
        <strain evidence="2">KapchunkaB3</strain>
        <strain evidence="3">KapchunkaB8</strain>
        <plasmid evidence="4">pDB2</plasmid>
        <plasmid evidence="1">pKAPB2</plasmid>
        <plasmid evidence="2">pKAPB3</plasmid>
        <plasmid evidence="3">pKAPB8</plasmid>
    </source>
</reference>
<dbReference type="RefSeq" id="WP_158001257.1">
    <property type="nucleotide sequence ID" value="NZ_KJ776579.1"/>
</dbReference>
<dbReference type="EMBL" id="KJ776583">
    <property type="protein sequence ID" value="AIW54927.1"/>
    <property type="molecule type" value="Genomic_DNA"/>
</dbReference>
<proteinExistence type="predicted"/>
<evidence type="ECO:0000313" key="2">
    <source>
        <dbReference type="EMBL" id="AIW54927.1"/>
    </source>
</evidence>
<geneLocation type="plasmid" evidence="3">
    <name>pKAPB8</name>
</geneLocation>